<feature type="transmembrane region" description="Helical" evidence="8">
    <location>
        <begin position="304"/>
        <end position="326"/>
    </location>
</feature>
<keyword evidence="3" id="KW-1003">Cell membrane</keyword>
<comment type="caution">
    <text evidence="10">The sequence shown here is derived from an EMBL/GenBank/DDBJ whole genome shotgun (WGS) entry which is preliminary data.</text>
</comment>
<dbReference type="InterPro" id="IPR011701">
    <property type="entry name" value="MFS"/>
</dbReference>
<evidence type="ECO:0000256" key="5">
    <source>
        <dbReference type="ARBA" id="ARBA00022989"/>
    </source>
</evidence>
<keyword evidence="5 8" id="KW-1133">Transmembrane helix</keyword>
<feature type="transmembrane region" description="Helical" evidence="8">
    <location>
        <begin position="338"/>
        <end position="360"/>
    </location>
</feature>
<evidence type="ECO:0000256" key="7">
    <source>
        <dbReference type="SAM" id="MobiDB-lite"/>
    </source>
</evidence>
<feature type="transmembrane region" description="Helical" evidence="8">
    <location>
        <begin position="247"/>
        <end position="269"/>
    </location>
</feature>
<feature type="transmembrane region" description="Helical" evidence="8">
    <location>
        <begin position="163"/>
        <end position="181"/>
    </location>
</feature>
<accession>A0A2S9IR90</accession>
<proteinExistence type="predicted"/>
<dbReference type="Gene3D" id="1.20.1250.20">
    <property type="entry name" value="MFS general substrate transporter like domains"/>
    <property type="match status" value="1"/>
</dbReference>
<evidence type="ECO:0000259" key="9">
    <source>
        <dbReference type="PROSITE" id="PS50850"/>
    </source>
</evidence>
<evidence type="ECO:0000256" key="6">
    <source>
        <dbReference type="ARBA" id="ARBA00023136"/>
    </source>
</evidence>
<evidence type="ECO:0000256" key="3">
    <source>
        <dbReference type="ARBA" id="ARBA00022475"/>
    </source>
</evidence>
<dbReference type="PROSITE" id="PS50850">
    <property type="entry name" value="MFS"/>
    <property type="match status" value="1"/>
</dbReference>
<keyword evidence="11" id="KW-1185">Reference proteome</keyword>
<dbReference type="RefSeq" id="WP_105742268.1">
    <property type="nucleotide sequence ID" value="NZ_PVBR01000008.1"/>
</dbReference>
<evidence type="ECO:0000313" key="10">
    <source>
        <dbReference type="EMBL" id="PRD43029.1"/>
    </source>
</evidence>
<keyword evidence="4 8" id="KW-0812">Transmembrane</keyword>
<evidence type="ECO:0000256" key="1">
    <source>
        <dbReference type="ARBA" id="ARBA00004651"/>
    </source>
</evidence>
<feature type="domain" description="Major facilitator superfamily (MFS) profile" evidence="9">
    <location>
        <begin position="1"/>
        <end position="415"/>
    </location>
</feature>
<feature type="transmembrane region" description="Helical" evidence="8">
    <location>
        <begin position="105"/>
        <end position="128"/>
    </location>
</feature>
<feature type="transmembrane region" description="Helical" evidence="8">
    <location>
        <begin position="81"/>
        <end position="99"/>
    </location>
</feature>
<organism evidence="10 11">
    <name type="scientific">Phyllobacterium phragmitis</name>
    <dbReference type="NCBI Taxonomy" id="2670329"/>
    <lineage>
        <taxon>Bacteria</taxon>
        <taxon>Pseudomonadati</taxon>
        <taxon>Pseudomonadota</taxon>
        <taxon>Alphaproteobacteria</taxon>
        <taxon>Hyphomicrobiales</taxon>
        <taxon>Phyllobacteriaceae</taxon>
        <taxon>Phyllobacterium</taxon>
    </lineage>
</organism>
<dbReference type="InterPro" id="IPR020846">
    <property type="entry name" value="MFS_dom"/>
</dbReference>
<dbReference type="InterPro" id="IPR050171">
    <property type="entry name" value="MFS_Transporters"/>
</dbReference>
<comment type="subcellular location">
    <subcellularLocation>
        <location evidence="1">Cell membrane</location>
        <topology evidence="1">Multi-pass membrane protein</topology>
    </subcellularLocation>
</comment>
<gene>
    <name evidence="10" type="ORF">C5748_12495</name>
</gene>
<evidence type="ECO:0000256" key="2">
    <source>
        <dbReference type="ARBA" id="ARBA00022448"/>
    </source>
</evidence>
<dbReference type="PANTHER" id="PTHR23517:SF13">
    <property type="entry name" value="MAJOR FACILITATOR SUPERFAMILY MFS_1"/>
    <property type="match status" value="1"/>
</dbReference>
<sequence>MTTKFDGLVPPHRPSIALHAISLVAFLAASAAPTPLYRLYQEMWGFSPFLLTIVFAVYALALLVALLCFGSLSDRFGRRPVIIGALLLQAGALVLFLAAKDVVWLVAARLLQGFSTGLATASLGAALIDIDRERGAFVGSVAPMAGMGLGALGGGLLAQFAPAPLHLVYLLLLAVFLMQLLRTARSPETAVECARHAWNWRPRIAVPVAARRTLLIVTPVNVAAWALGGFYLSLMPSLLKEVAGSDATWMGGLTVAALTVSGATAILFARRHSAHASLIAGSTALIIGVCMILCGVALSLPLALLLGSVVAGLGFGAGFLGALRSVVPLAAPQERASLMAAFYIESYLANAVPAIAAGYLAQQIGLEETAGIFGLFILALSILAIVLGNLHRDGSGAAKTPETPRAECGSMCKGP</sequence>
<dbReference type="InterPro" id="IPR036259">
    <property type="entry name" value="MFS_trans_sf"/>
</dbReference>
<feature type="region of interest" description="Disordered" evidence="7">
    <location>
        <begin position="394"/>
        <end position="415"/>
    </location>
</feature>
<dbReference type="SUPFAM" id="SSF103473">
    <property type="entry name" value="MFS general substrate transporter"/>
    <property type="match status" value="1"/>
</dbReference>
<keyword evidence="6 8" id="KW-0472">Membrane</keyword>
<feature type="transmembrane region" description="Helical" evidence="8">
    <location>
        <begin position="47"/>
        <end position="69"/>
    </location>
</feature>
<dbReference type="PANTHER" id="PTHR23517">
    <property type="entry name" value="RESISTANCE PROTEIN MDTM, PUTATIVE-RELATED-RELATED"/>
    <property type="match status" value="1"/>
</dbReference>
<name>A0A2S9IR90_9HYPH</name>
<evidence type="ECO:0000256" key="8">
    <source>
        <dbReference type="SAM" id="Phobius"/>
    </source>
</evidence>
<dbReference type="EMBL" id="PVBR01000008">
    <property type="protein sequence ID" value="PRD43029.1"/>
    <property type="molecule type" value="Genomic_DNA"/>
</dbReference>
<dbReference type="GO" id="GO:0005886">
    <property type="term" value="C:plasma membrane"/>
    <property type="evidence" value="ECO:0007669"/>
    <property type="project" value="UniProtKB-SubCell"/>
</dbReference>
<keyword evidence="2" id="KW-0813">Transport</keyword>
<feature type="transmembrane region" description="Helical" evidence="8">
    <location>
        <begin position="213"/>
        <end position="235"/>
    </location>
</feature>
<dbReference type="GO" id="GO:0022857">
    <property type="term" value="F:transmembrane transporter activity"/>
    <property type="evidence" value="ECO:0007669"/>
    <property type="project" value="InterPro"/>
</dbReference>
<feature type="transmembrane region" description="Helical" evidence="8">
    <location>
        <begin position="372"/>
        <end position="390"/>
    </location>
</feature>
<feature type="transmembrane region" description="Helical" evidence="8">
    <location>
        <begin position="276"/>
        <end position="298"/>
    </location>
</feature>
<dbReference type="Proteomes" id="UP000239434">
    <property type="component" value="Unassembled WGS sequence"/>
</dbReference>
<reference evidence="10 11" key="1">
    <citation type="submission" date="2018-02" db="EMBL/GenBank/DDBJ databases">
        <title>The draft genome of Phyllobacterium sp. 1N-3.</title>
        <authorList>
            <person name="Liu L."/>
            <person name="Li L."/>
            <person name="Zhang X."/>
            <person name="Wang T."/>
            <person name="Liang L."/>
        </authorList>
    </citation>
    <scope>NUCLEOTIDE SEQUENCE [LARGE SCALE GENOMIC DNA]</scope>
    <source>
        <strain evidence="10 11">1N-3</strain>
    </source>
</reference>
<protein>
    <submittedName>
        <fullName evidence="10">MFS transporter</fullName>
    </submittedName>
</protein>
<evidence type="ECO:0000256" key="4">
    <source>
        <dbReference type="ARBA" id="ARBA00022692"/>
    </source>
</evidence>
<evidence type="ECO:0000313" key="11">
    <source>
        <dbReference type="Proteomes" id="UP000239434"/>
    </source>
</evidence>
<dbReference type="AlphaFoldDB" id="A0A2S9IR90"/>
<dbReference type="Pfam" id="PF07690">
    <property type="entry name" value="MFS_1"/>
    <property type="match status" value="1"/>
</dbReference>